<feature type="compositionally biased region" description="Gly residues" evidence="3">
    <location>
        <begin position="694"/>
        <end position="714"/>
    </location>
</feature>
<keyword evidence="2" id="KW-0175">Coiled coil</keyword>
<evidence type="ECO:0000313" key="4">
    <source>
        <dbReference type="EMBL" id="TKC44310.1"/>
    </source>
</evidence>
<reference evidence="5" key="1">
    <citation type="journal article" date="2019" name="IScience">
        <title>Narwhal Genome Reveals Long-Term Low Genetic Diversity despite Current Large Abundance Size.</title>
        <authorList>
            <person name="Westbury M.V."/>
            <person name="Petersen B."/>
            <person name="Garde E."/>
            <person name="Heide-Jorgensen M.P."/>
            <person name="Lorenzen E.D."/>
        </authorList>
    </citation>
    <scope>NUCLEOTIDE SEQUENCE [LARGE SCALE GENOMIC DNA]</scope>
</reference>
<dbReference type="PROSITE" id="PS50297">
    <property type="entry name" value="ANK_REP_REGION"/>
    <property type="match status" value="1"/>
</dbReference>
<dbReference type="EMBL" id="RWIC01000405">
    <property type="protein sequence ID" value="TKC44310.1"/>
    <property type="molecule type" value="Genomic_DNA"/>
</dbReference>
<feature type="non-terminal residue" evidence="4">
    <location>
        <position position="914"/>
    </location>
</feature>
<feature type="region of interest" description="Disordered" evidence="3">
    <location>
        <begin position="401"/>
        <end position="439"/>
    </location>
</feature>
<protein>
    <submittedName>
        <fullName evidence="4">Uncharacterized protein</fullName>
    </submittedName>
</protein>
<feature type="region of interest" description="Disordered" evidence="3">
    <location>
        <begin position="895"/>
        <end position="914"/>
    </location>
</feature>
<dbReference type="Proteomes" id="UP000308365">
    <property type="component" value="Unassembled WGS sequence"/>
</dbReference>
<dbReference type="InterPro" id="IPR036770">
    <property type="entry name" value="Ankyrin_rpt-contain_sf"/>
</dbReference>
<dbReference type="SUPFAM" id="SSF48403">
    <property type="entry name" value="Ankyrin repeat"/>
    <property type="match status" value="1"/>
</dbReference>
<name>A0A4V5P9K6_MONMO</name>
<keyword evidence="1" id="KW-0040">ANK repeat</keyword>
<feature type="region of interest" description="Disordered" evidence="3">
    <location>
        <begin position="178"/>
        <end position="213"/>
    </location>
</feature>
<evidence type="ECO:0000256" key="1">
    <source>
        <dbReference type="PROSITE-ProRule" id="PRU00023"/>
    </source>
</evidence>
<dbReference type="InterPro" id="IPR002110">
    <property type="entry name" value="Ankyrin_rpt"/>
</dbReference>
<feature type="region of interest" description="Disordered" evidence="3">
    <location>
        <begin position="693"/>
        <end position="729"/>
    </location>
</feature>
<evidence type="ECO:0000256" key="3">
    <source>
        <dbReference type="SAM" id="MobiDB-lite"/>
    </source>
</evidence>
<feature type="coiled-coil region" evidence="2">
    <location>
        <begin position="662"/>
        <end position="689"/>
    </location>
</feature>
<feature type="region of interest" description="Disordered" evidence="3">
    <location>
        <begin position="317"/>
        <end position="355"/>
    </location>
</feature>
<sequence>CGAVLPAAARGRPLRRPAEAVFAAKALAPSWWLRDAAAGGRSCTAGARPLFRWPVHVRSSAALTAPLPPGSQERGTSRRRGPHPGAPRGPDRHGQEEKAMASQPLHATVPEAVWICCSGDATSSLAALIASAACVSFLSSTIFHGYLFLAKARQVPSRAPCWHRSCVVCRGPSSTKRTMERRVDRSVERSTVIHSPLPTSRANRGGPSSHHHPDYLELMEKLQRQAFVALLRREPEAARRQWEKAAAAERRRQEERQRGARLLEARLLEAAFDGNLGEIQAVLREVDALLNREGVSCDAARAARRLQRRLALVDFEDSDGGRAVPGHPAASRAGRQSQPQGGRRARTGGRASSGRAVLSERVQQGAFGRTPLYRAAFGGHLEAVEVLVKLVADPRVYADDGRTPEQVRRRGQKPPLSGAWGPRPAGAEPSRTQSLCRPFPSQSTRYEPYRAHAIKITAPGFLGPPVAGVLLTSLDPQPTLEAVLPWEVEKQTGSSGASAVASLDVVVSVLQSWDLSHMLQNVEAQRQRRAREPSSTGRRRPSGAEEGGWGGGRRPGASLTRLPRPQHEPQSATAAQGAASVTNRCAASPPEEAGGRRESWVLRGAPRAPNLVRRASAGPAPPPPPPTPQAYRELNPRIHEHNKGVGVRPCPERSVGPLLQAVKDAEGQVDRLQLEAQKAEEMLALARLECGGRAQEGGRGSDWGARGARGGGSGAKPAGWPPTYIPTGEEEAPGLKCQVTELHNVLLKDVGDGIRADGRWPLVIDPSGQAATFLRYQDTNYVDAVNPDHLSPFGKPRVSDLREVDLFLVAQWQLEAVQPGLAQELLGRRLLERERFLSLLRPMGPTTAPASARRRAWGTSTSSMSPRFGGRCAPGRRVRERARVRIRNVGVRCAGEGAGREPQLGDPGRRALGG</sequence>
<proteinExistence type="predicted"/>
<comment type="caution">
    <text evidence="4">The sequence shown here is derived from an EMBL/GenBank/DDBJ whole genome shotgun (WGS) entry which is preliminary data.</text>
</comment>
<evidence type="ECO:0000313" key="5">
    <source>
        <dbReference type="Proteomes" id="UP000308365"/>
    </source>
</evidence>
<dbReference type="AlphaFoldDB" id="A0A4V5P9K6"/>
<feature type="compositionally biased region" description="Polar residues" evidence="3">
    <location>
        <begin position="430"/>
        <end position="439"/>
    </location>
</feature>
<evidence type="ECO:0000256" key="2">
    <source>
        <dbReference type="SAM" id="Coils"/>
    </source>
</evidence>
<gene>
    <name evidence="4" type="ORF">EI555_001757</name>
</gene>
<feature type="compositionally biased region" description="Basic and acidic residues" evidence="3">
    <location>
        <begin position="89"/>
        <end position="99"/>
    </location>
</feature>
<feature type="compositionally biased region" description="Gly residues" evidence="3">
    <location>
        <begin position="545"/>
        <end position="554"/>
    </location>
</feature>
<accession>A0A4V5P9K6</accession>
<organism evidence="4 5">
    <name type="scientific">Monodon monoceros</name>
    <name type="common">Narwhal</name>
    <name type="synonym">Ceratodon monodon</name>
    <dbReference type="NCBI Taxonomy" id="40151"/>
    <lineage>
        <taxon>Eukaryota</taxon>
        <taxon>Metazoa</taxon>
        <taxon>Chordata</taxon>
        <taxon>Craniata</taxon>
        <taxon>Vertebrata</taxon>
        <taxon>Euteleostomi</taxon>
        <taxon>Mammalia</taxon>
        <taxon>Eutheria</taxon>
        <taxon>Laurasiatheria</taxon>
        <taxon>Artiodactyla</taxon>
        <taxon>Whippomorpha</taxon>
        <taxon>Cetacea</taxon>
        <taxon>Odontoceti</taxon>
        <taxon>Monodontidae</taxon>
        <taxon>Monodon</taxon>
    </lineage>
</organism>
<feature type="region of interest" description="Disordered" evidence="3">
    <location>
        <begin position="62"/>
        <end position="103"/>
    </location>
</feature>
<feature type="compositionally biased region" description="Basic and acidic residues" evidence="3">
    <location>
        <begin position="178"/>
        <end position="188"/>
    </location>
</feature>
<feature type="compositionally biased region" description="Polar residues" evidence="3">
    <location>
        <begin position="568"/>
        <end position="585"/>
    </location>
</feature>
<feature type="repeat" description="ANK" evidence="1">
    <location>
        <begin position="367"/>
        <end position="399"/>
    </location>
</feature>
<feature type="region of interest" description="Disordered" evidence="3">
    <location>
        <begin position="523"/>
        <end position="632"/>
    </location>
</feature>
<feature type="non-terminal residue" evidence="4">
    <location>
        <position position="1"/>
    </location>
</feature>
<feature type="region of interest" description="Disordered" evidence="3">
    <location>
        <begin position="847"/>
        <end position="874"/>
    </location>
</feature>
<feature type="compositionally biased region" description="Pro residues" evidence="3">
    <location>
        <begin position="619"/>
        <end position="628"/>
    </location>
</feature>
<dbReference type="Gene3D" id="1.25.40.20">
    <property type="entry name" value="Ankyrin repeat-containing domain"/>
    <property type="match status" value="1"/>
</dbReference>
<dbReference type="PROSITE" id="PS50088">
    <property type="entry name" value="ANK_REPEAT"/>
    <property type="match status" value="1"/>
</dbReference>